<dbReference type="STRING" id="1123357.SAMN02745244_02839"/>
<evidence type="ECO:0000313" key="5">
    <source>
        <dbReference type="Proteomes" id="UP000184512"/>
    </source>
</evidence>
<evidence type="ECO:0000259" key="3">
    <source>
        <dbReference type="Pfam" id="PF13439"/>
    </source>
</evidence>
<feature type="domain" description="Glycosyltransferase subfamily 4-like N-terminal" evidence="3">
    <location>
        <begin position="9"/>
        <end position="163"/>
    </location>
</feature>
<gene>
    <name evidence="4" type="ORF">SAMN02745244_02839</name>
</gene>
<dbReference type="GO" id="GO:0016757">
    <property type="term" value="F:glycosyltransferase activity"/>
    <property type="evidence" value="ECO:0007669"/>
    <property type="project" value="UniProtKB-KW"/>
</dbReference>
<keyword evidence="2 4" id="KW-0808">Transferase</keyword>
<proteinExistence type="predicted"/>
<dbReference type="SUPFAM" id="SSF53756">
    <property type="entry name" value="UDP-Glycosyltransferase/glycogen phosphorylase"/>
    <property type="match status" value="1"/>
</dbReference>
<name>A0A1M6KJB5_9ACTN</name>
<keyword evidence="5" id="KW-1185">Reference proteome</keyword>
<protein>
    <submittedName>
        <fullName evidence="4">Phosphatidylinositol alpha-mannosyltransferase</fullName>
    </submittedName>
</protein>
<keyword evidence="1 4" id="KW-0328">Glycosyltransferase</keyword>
<dbReference type="EMBL" id="FQZG01000060">
    <property type="protein sequence ID" value="SHJ59058.1"/>
    <property type="molecule type" value="Genomic_DNA"/>
</dbReference>
<dbReference type="Gene3D" id="3.40.50.2000">
    <property type="entry name" value="Glycogen Phosphorylase B"/>
    <property type="match status" value="2"/>
</dbReference>
<accession>A0A1M6KJB5</accession>
<dbReference type="AlphaFoldDB" id="A0A1M6KJB5"/>
<organism evidence="4 5">
    <name type="scientific">Tessaracoccus bendigoensis DSM 12906</name>
    <dbReference type="NCBI Taxonomy" id="1123357"/>
    <lineage>
        <taxon>Bacteria</taxon>
        <taxon>Bacillati</taxon>
        <taxon>Actinomycetota</taxon>
        <taxon>Actinomycetes</taxon>
        <taxon>Propionibacteriales</taxon>
        <taxon>Propionibacteriaceae</taxon>
        <taxon>Tessaracoccus</taxon>
    </lineage>
</organism>
<dbReference type="Proteomes" id="UP000184512">
    <property type="component" value="Unassembled WGS sequence"/>
</dbReference>
<dbReference type="InterPro" id="IPR028098">
    <property type="entry name" value="Glyco_trans_4-like_N"/>
</dbReference>
<dbReference type="GO" id="GO:1901137">
    <property type="term" value="P:carbohydrate derivative biosynthetic process"/>
    <property type="evidence" value="ECO:0007669"/>
    <property type="project" value="UniProtKB-ARBA"/>
</dbReference>
<evidence type="ECO:0000256" key="1">
    <source>
        <dbReference type="ARBA" id="ARBA00022676"/>
    </source>
</evidence>
<dbReference type="InterPro" id="IPR050194">
    <property type="entry name" value="Glycosyltransferase_grp1"/>
</dbReference>
<dbReference type="Pfam" id="PF13439">
    <property type="entry name" value="Glyco_transf_4"/>
    <property type="match status" value="1"/>
</dbReference>
<evidence type="ECO:0000256" key="2">
    <source>
        <dbReference type="ARBA" id="ARBA00022679"/>
    </source>
</evidence>
<dbReference type="CDD" id="cd03801">
    <property type="entry name" value="GT4_PimA-like"/>
    <property type="match status" value="1"/>
</dbReference>
<evidence type="ECO:0000313" key="4">
    <source>
        <dbReference type="EMBL" id="SHJ59058.1"/>
    </source>
</evidence>
<reference evidence="4 5" key="1">
    <citation type="submission" date="2016-11" db="EMBL/GenBank/DDBJ databases">
        <authorList>
            <person name="Jaros S."/>
            <person name="Januszkiewicz K."/>
            <person name="Wedrychowicz H."/>
        </authorList>
    </citation>
    <scope>NUCLEOTIDE SEQUENCE [LARGE SCALE GENOMIC DNA]</scope>
    <source>
        <strain evidence="4 5">DSM 12906</strain>
    </source>
</reference>
<dbReference type="Pfam" id="PF13692">
    <property type="entry name" value="Glyco_trans_1_4"/>
    <property type="match status" value="1"/>
</dbReference>
<dbReference type="PANTHER" id="PTHR45947:SF3">
    <property type="entry name" value="SULFOQUINOVOSYL TRANSFERASE SQD2"/>
    <property type="match status" value="1"/>
</dbReference>
<sequence length="347" mass="36191">MVPYSLDVPGGVATHVLGLARWLQGRGHEPWVFAPGVGRVDAAVPVTLLGAAVALPFNGSVARLALRPSQSRALLAGLTGFDVAHVHEPLTPGVGFAAASRCPVPLVVTHHAAFTPRTPVTQLLRRRALRLPNRVSLAVSPSAAALVNTIGAGEPRIVPNAIELPTPPEARTGRPRVVFVGRLTERRKGYEAFVEAAGLVPEADFIAVGPGGSGAPKVTELGRLTDEALGEVLAGAAVLVAPNLFGESFGMVLVEALARGVAVVASDLPAFRAVASDADVVGFFPVGDVSAAVARIRERLAQPCDPFAAWRLARRFSWDVVGPHIEDAYQRATLPVPDGGPADTKPR</sequence>
<dbReference type="PANTHER" id="PTHR45947">
    <property type="entry name" value="SULFOQUINOVOSYL TRANSFERASE SQD2"/>
    <property type="match status" value="1"/>
</dbReference>